<dbReference type="SUPFAM" id="SSF64263">
    <property type="entry name" value="Prokaryotic ribosomal protein L17"/>
    <property type="match status" value="1"/>
</dbReference>
<gene>
    <name evidence="4 7" type="primary">rplQ</name>
    <name evidence="7" type="ORF">HZZ05_05040</name>
</gene>
<dbReference type="EMBL" id="JACBXV010000045">
    <property type="protein sequence ID" value="NYS68887.1"/>
    <property type="molecule type" value="Genomic_DNA"/>
</dbReference>
<keyword evidence="3 4" id="KW-0687">Ribonucleoprotein</keyword>
<dbReference type="GO" id="GO:0003735">
    <property type="term" value="F:structural constituent of ribosome"/>
    <property type="evidence" value="ECO:0007669"/>
    <property type="project" value="InterPro"/>
</dbReference>
<dbReference type="Gene3D" id="3.90.1030.10">
    <property type="entry name" value="Ribosomal protein L17"/>
    <property type="match status" value="1"/>
</dbReference>
<evidence type="ECO:0000313" key="7">
    <source>
        <dbReference type="EMBL" id="NYS68887.1"/>
    </source>
</evidence>
<name>A0A853EHM7_9ACTO</name>
<evidence type="ECO:0000256" key="6">
    <source>
        <dbReference type="SAM" id="MobiDB-lite"/>
    </source>
</evidence>
<accession>A0A853EHM7</accession>
<dbReference type="Pfam" id="PF01196">
    <property type="entry name" value="Ribosomal_L17"/>
    <property type="match status" value="1"/>
</dbReference>
<dbReference type="PANTHER" id="PTHR14413">
    <property type="entry name" value="RIBOSOMAL PROTEIN L17"/>
    <property type="match status" value="1"/>
</dbReference>
<dbReference type="InterPro" id="IPR036373">
    <property type="entry name" value="Ribosomal_bL17_sf"/>
</dbReference>
<dbReference type="RefSeq" id="WP_179900199.1">
    <property type="nucleotide sequence ID" value="NZ_JACBXV010000045.1"/>
</dbReference>
<comment type="caution">
    <text evidence="7">The sequence shown here is derived from an EMBL/GenBank/DDBJ whole genome shotgun (WGS) entry which is preliminary data.</text>
</comment>
<dbReference type="InterPro" id="IPR047859">
    <property type="entry name" value="Ribosomal_bL17_CS"/>
</dbReference>
<protein>
    <recommendedName>
        <fullName evidence="4">Large ribosomal subunit protein bL17</fullName>
    </recommendedName>
</protein>
<dbReference type="FunFam" id="3.90.1030.10:FF:000001">
    <property type="entry name" value="50S ribosomal protein L17"/>
    <property type="match status" value="1"/>
</dbReference>
<feature type="region of interest" description="Disordered" evidence="6">
    <location>
        <begin position="141"/>
        <end position="177"/>
    </location>
</feature>
<comment type="subunit">
    <text evidence="4">Part of the 50S ribosomal subunit. Contacts protein L32.</text>
</comment>
<dbReference type="GO" id="GO:0006412">
    <property type="term" value="P:translation"/>
    <property type="evidence" value="ECO:0007669"/>
    <property type="project" value="UniProtKB-UniRule"/>
</dbReference>
<evidence type="ECO:0000256" key="5">
    <source>
        <dbReference type="RuleBase" id="RU000660"/>
    </source>
</evidence>
<dbReference type="PROSITE" id="PS01167">
    <property type="entry name" value="RIBOSOMAL_L17"/>
    <property type="match status" value="1"/>
</dbReference>
<dbReference type="NCBIfam" id="TIGR00059">
    <property type="entry name" value="L17"/>
    <property type="match status" value="1"/>
</dbReference>
<sequence>MPRPTKGPRLGGSAQHERHMLANLATQLIIHESITTTEARARRLRPYVEKLITKGKRGDLHARRTVMKKVTDKFAVYRLFEVLAPQFEGRDGGYTRIIKTMPRKGDNAPMAVISLVLEPVAKKEIVEDAVATAKRAAEKAVAEEPAEAEKVEEKAEEPAKAEAAEAEKAEAPAADAAGEKAEYAGAVRLAEGATEAPDADHQVKGNEDSMKYHVPGSRWYDATVAEVWFASAEEAEAAGFAPAGGAAAQKVEK</sequence>
<dbReference type="Proteomes" id="UP000572528">
    <property type="component" value="Unassembled WGS sequence"/>
</dbReference>
<evidence type="ECO:0000256" key="4">
    <source>
        <dbReference type="HAMAP-Rule" id="MF_01368"/>
    </source>
</evidence>
<keyword evidence="2 4" id="KW-0689">Ribosomal protein</keyword>
<dbReference type="PANTHER" id="PTHR14413:SF16">
    <property type="entry name" value="LARGE RIBOSOMAL SUBUNIT PROTEIN BL17M"/>
    <property type="match status" value="1"/>
</dbReference>
<dbReference type="HAMAP" id="MF_01368">
    <property type="entry name" value="Ribosomal_bL17"/>
    <property type="match status" value="1"/>
</dbReference>
<evidence type="ECO:0000313" key="8">
    <source>
        <dbReference type="Proteomes" id="UP000572528"/>
    </source>
</evidence>
<feature type="compositionally biased region" description="Basic and acidic residues" evidence="6">
    <location>
        <begin position="141"/>
        <end position="170"/>
    </location>
</feature>
<comment type="similarity">
    <text evidence="1 4 5">Belongs to the bacterial ribosomal protein bL17 family.</text>
</comment>
<evidence type="ECO:0000256" key="2">
    <source>
        <dbReference type="ARBA" id="ARBA00022980"/>
    </source>
</evidence>
<reference evidence="7 8" key="1">
    <citation type="submission" date="2020-07" db="EMBL/GenBank/DDBJ databases">
        <title>MOT database genomes.</title>
        <authorList>
            <person name="Joseph S."/>
            <person name="Aduse-Opoku J."/>
            <person name="Hashim A."/>
            <person name="Wade W."/>
            <person name="Curtis M."/>
        </authorList>
    </citation>
    <scope>NUCLEOTIDE SEQUENCE [LARGE SCALE GENOMIC DNA]</scope>
    <source>
        <strain evidence="7 8">WMus004</strain>
    </source>
</reference>
<evidence type="ECO:0000256" key="3">
    <source>
        <dbReference type="ARBA" id="ARBA00023274"/>
    </source>
</evidence>
<dbReference type="InterPro" id="IPR000456">
    <property type="entry name" value="Ribosomal_bL17"/>
</dbReference>
<dbReference type="GO" id="GO:0022625">
    <property type="term" value="C:cytosolic large ribosomal subunit"/>
    <property type="evidence" value="ECO:0007669"/>
    <property type="project" value="TreeGrafter"/>
</dbReference>
<proteinExistence type="inferred from homology"/>
<dbReference type="AlphaFoldDB" id="A0A853EHM7"/>
<organism evidence="7 8">
    <name type="scientific">Actinomyces bowdenii</name>
    <dbReference type="NCBI Taxonomy" id="131109"/>
    <lineage>
        <taxon>Bacteria</taxon>
        <taxon>Bacillati</taxon>
        <taxon>Actinomycetota</taxon>
        <taxon>Actinomycetes</taxon>
        <taxon>Actinomycetales</taxon>
        <taxon>Actinomycetaceae</taxon>
        <taxon>Actinomyces</taxon>
    </lineage>
</organism>
<evidence type="ECO:0000256" key="1">
    <source>
        <dbReference type="ARBA" id="ARBA00008777"/>
    </source>
</evidence>